<dbReference type="PANTHER" id="PTHR33223">
    <property type="entry name" value="CCHC-TYPE DOMAIN-CONTAINING PROTEIN"/>
    <property type="match status" value="1"/>
</dbReference>
<keyword evidence="3" id="KW-1185">Reference proteome</keyword>
<organism evidence="2 3">
    <name type="scientific">Rehmannia glutinosa</name>
    <name type="common">Chinese foxglove</name>
    <dbReference type="NCBI Taxonomy" id="99300"/>
    <lineage>
        <taxon>Eukaryota</taxon>
        <taxon>Viridiplantae</taxon>
        <taxon>Streptophyta</taxon>
        <taxon>Embryophyta</taxon>
        <taxon>Tracheophyta</taxon>
        <taxon>Spermatophyta</taxon>
        <taxon>Magnoliopsida</taxon>
        <taxon>eudicotyledons</taxon>
        <taxon>Gunneridae</taxon>
        <taxon>Pentapetalae</taxon>
        <taxon>asterids</taxon>
        <taxon>lamiids</taxon>
        <taxon>Lamiales</taxon>
        <taxon>Orobanchaceae</taxon>
        <taxon>Rehmannieae</taxon>
        <taxon>Rehmannia</taxon>
    </lineage>
</organism>
<dbReference type="PANTHER" id="PTHR33223:SF10">
    <property type="entry name" value="AMINOTRANSFERASE-LIKE PLANT MOBILE DOMAIN-CONTAINING PROTEIN"/>
    <property type="match status" value="1"/>
</dbReference>
<name>A0ABR0XY50_REHGL</name>
<feature type="domain" description="Retrotransposon gag" evidence="1">
    <location>
        <begin position="79"/>
        <end position="168"/>
    </location>
</feature>
<evidence type="ECO:0000313" key="2">
    <source>
        <dbReference type="EMBL" id="KAK6164140.1"/>
    </source>
</evidence>
<dbReference type="EMBL" id="JABTTQ020000001">
    <property type="protein sequence ID" value="KAK6164140.1"/>
    <property type="molecule type" value="Genomic_DNA"/>
</dbReference>
<gene>
    <name evidence="2" type="ORF">DH2020_001004</name>
</gene>
<dbReference type="Proteomes" id="UP001318860">
    <property type="component" value="Unassembled WGS sequence"/>
</dbReference>
<reference evidence="2 3" key="1">
    <citation type="journal article" date="2021" name="Comput. Struct. Biotechnol. J.">
        <title>De novo genome assembly of the potent medicinal plant Rehmannia glutinosa using nanopore technology.</title>
        <authorList>
            <person name="Ma L."/>
            <person name="Dong C."/>
            <person name="Song C."/>
            <person name="Wang X."/>
            <person name="Zheng X."/>
            <person name="Niu Y."/>
            <person name="Chen S."/>
            <person name="Feng W."/>
        </authorList>
    </citation>
    <scope>NUCLEOTIDE SEQUENCE [LARGE SCALE GENOMIC DNA]</scope>
    <source>
        <strain evidence="2">DH-2019</strain>
    </source>
</reference>
<accession>A0ABR0XY50</accession>
<evidence type="ECO:0000259" key="1">
    <source>
        <dbReference type="Pfam" id="PF03732"/>
    </source>
</evidence>
<evidence type="ECO:0000313" key="3">
    <source>
        <dbReference type="Proteomes" id="UP001318860"/>
    </source>
</evidence>
<sequence length="332" mass="38642">MNEKLGVIWKEVRKPSSKLFFPTESPFVEGIMREEIPPSFKMPQMENYDGTSDPRDHLENFQAHMMLHGETDAIKCRAFFATLRKSTRIWFSSWPATSISSFKQLAQEFLNHFVSSKSYKKASAHLMGVRQKQDESLRDFIQRFNKEALEIEELDQSVALAALMNGVQKTSRFAFSLAKKPPLTLADLFNRVEKYINAEEMSKVGIEAERESLDKKRKKDENGYNENAKKKKVWDRLSVTTSSSNDRANPPRFERYTPLNTFKNEILMYIRDKDYVKWTSKMRTPANKRSRDMYCRFHRDHGHDTKGCETLKNEIEDLIRRGGKVARGQTGS</sequence>
<dbReference type="InterPro" id="IPR005162">
    <property type="entry name" value="Retrotrans_gag_dom"/>
</dbReference>
<proteinExistence type="predicted"/>
<comment type="caution">
    <text evidence="2">The sequence shown here is derived from an EMBL/GenBank/DDBJ whole genome shotgun (WGS) entry which is preliminary data.</text>
</comment>
<dbReference type="Pfam" id="PF03732">
    <property type="entry name" value="Retrotrans_gag"/>
    <property type="match status" value="1"/>
</dbReference>
<protein>
    <recommendedName>
        <fullName evidence="1">Retrotransposon gag domain-containing protein</fullName>
    </recommendedName>
</protein>